<dbReference type="AlphaFoldDB" id="A0A2U1UXX4"/>
<name>A0A2U1UXX4_9PROT</name>
<proteinExistence type="predicted"/>
<protein>
    <recommendedName>
        <fullName evidence="3">Peptidase C39-like domain-containing protein</fullName>
    </recommendedName>
</protein>
<evidence type="ECO:0008006" key="3">
    <source>
        <dbReference type="Google" id="ProtNLM"/>
    </source>
</evidence>
<sequence length="358" mass="38537">MAARSIRLTIRNRSDSQFVLSGASLDHGIWSPGQAPQQGALLLETDQMVLASESSGLMTGTAGQVTFSSVVLNGELNLFTFRWSNPWAGANSYLVEHVPPGMDAHYAGGDGDNAQVTVTIEAAKVLQTSFKPEIHGWRFTNGGWPSLPVYTLPPPFNIGIGNASNGLCGGMVFSAIDYFLAGRPIPPRTAVPATDQDPVYQYIASRLLDSFHIDEDLGIGTLNAYLGGMSQSNADRARATIKEALPKIRADIASGRPAALGIVAAQAANIFDGIPKLGQNHQVAAYSYVRNGSQVSLGIYDPNAPYNPAVPTNHLRMITLDAEQLAFPSIQHNLNLPQPQIFMFFRNRYAFVNPPNIS</sequence>
<dbReference type="RefSeq" id="WP_109519218.1">
    <property type="nucleotide sequence ID" value="NZ_PDOA01000034.1"/>
</dbReference>
<keyword evidence="2" id="KW-1185">Reference proteome</keyword>
<evidence type="ECO:0000313" key="1">
    <source>
        <dbReference type="EMBL" id="PWC26508.1"/>
    </source>
</evidence>
<organism evidence="1 2">
    <name type="scientific">Teichococcus aestuarii</name>
    <dbReference type="NCBI Taxonomy" id="568898"/>
    <lineage>
        <taxon>Bacteria</taxon>
        <taxon>Pseudomonadati</taxon>
        <taxon>Pseudomonadota</taxon>
        <taxon>Alphaproteobacteria</taxon>
        <taxon>Acetobacterales</taxon>
        <taxon>Roseomonadaceae</taxon>
        <taxon>Roseomonas</taxon>
    </lineage>
</organism>
<evidence type="ECO:0000313" key="2">
    <source>
        <dbReference type="Proteomes" id="UP000245048"/>
    </source>
</evidence>
<dbReference type="Proteomes" id="UP000245048">
    <property type="component" value="Unassembled WGS sequence"/>
</dbReference>
<gene>
    <name evidence="1" type="ORF">CR165_22780</name>
</gene>
<accession>A0A2U1UXX4</accession>
<dbReference type="EMBL" id="PDOA01000034">
    <property type="protein sequence ID" value="PWC26508.1"/>
    <property type="molecule type" value="Genomic_DNA"/>
</dbReference>
<comment type="caution">
    <text evidence="1">The sequence shown here is derived from an EMBL/GenBank/DDBJ whole genome shotgun (WGS) entry which is preliminary data.</text>
</comment>
<dbReference type="OrthoDB" id="8055872at2"/>
<dbReference type="Gene3D" id="2.60.270.50">
    <property type="match status" value="1"/>
</dbReference>
<reference evidence="2" key="1">
    <citation type="submission" date="2017-10" db="EMBL/GenBank/DDBJ databases">
        <authorList>
            <person name="Toshchakov S.V."/>
            <person name="Goeva M.A."/>
        </authorList>
    </citation>
    <scope>NUCLEOTIDE SEQUENCE [LARGE SCALE GENOMIC DNA]</scope>
    <source>
        <strain evidence="2">JR1/69-1-13</strain>
    </source>
</reference>